<sequence>MTRILFSAAVAACLSVSAAAEPGDAMVGLADAQAIAGRVQQTAIEKGLNMAIVVVNREGRVILSYRMDGSSFINLALAEKKAATAAAIGAPTSILEQVADGGKPSLLSVPGAALVGGGVPIMRGDRIVGGIGVSGGSAQDDEAVAKSGLDAAASGAK</sequence>
<dbReference type="InterPro" id="IPR005624">
    <property type="entry name" value="PduO/GlcC-like"/>
</dbReference>
<dbReference type="AlphaFoldDB" id="A0A0N9UTY7"/>
<evidence type="ECO:0000256" key="1">
    <source>
        <dbReference type="SAM" id="SignalP"/>
    </source>
</evidence>
<evidence type="ECO:0000313" key="2">
    <source>
        <dbReference type="EMBL" id="ALH79414.1"/>
    </source>
</evidence>
<dbReference type="Pfam" id="PF03928">
    <property type="entry name" value="HbpS-like"/>
    <property type="match status" value="1"/>
</dbReference>
<dbReference type="EMBL" id="CP012700">
    <property type="protein sequence ID" value="ALH79414.1"/>
    <property type="molecule type" value="Genomic_DNA"/>
</dbReference>
<dbReference type="PANTHER" id="PTHR34309">
    <property type="entry name" value="SLR1406 PROTEIN"/>
    <property type="match status" value="1"/>
</dbReference>
<reference evidence="2 3" key="1">
    <citation type="journal article" date="2015" name="Genome Announc.">
        <title>Complete Genome Sequence of Polypropylene Glycol- and Polyethylene Glycol-Degrading Sphingopyxis macrogoltabida Strain EY-1.</title>
        <authorList>
            <person name="Ohtsubo Y."/>
            <person name="Nagata Y."/>
            <person name="Numata M."/>
            <person name="Tsuchikane K."/>
            <person name="Hosoyama A."/>
            <person name="Yamazoe A."/>
            <person name="Tsuda M."/>
            <person name="Fujita N."/>
            <person name="Kawai F."/>
        </authorList>
    </citation>
    <scope>NUCLEOTIDE SEQUENCE [LARGE SCALE GENOMIC DNA]</scope>
    <source>
        <strain evidence="2 3">EY-1</strain>
    </source>
</reference>
<feature type="signal peptide" evidence="1">
    <location>
        <begin position="1"/>
        <end position="20"/>
    </location>
</feature>
<dbReference type="KEGG" id="smag:AN936_03240"/>
<protein>
    <recommendedName>
        <fullName evidence="4">Heme-binding protein</fullName>
    </recommendedName>
</protein>
<dbReference type="InterPro" id="IPR038084">
    <property type="entry name" value="PduO/GlcC-like_sf"/>
</dbReference>
<dbReference type="InterPro" id="IPR052517">
    <property type="entry name" value="GlcG_carb_metab_protein"/>
</dbReference>
<organism evidence="2 3">
    <name type="scientific">Sphingopyxis macrogoltabida</name>
    <name type="common">Sphingomonas macrogoltabidus</name>
    <dbReference type="NCBI Taxonomy" id="33050"/>
    <lineage>
        <taxon>Bacteria</taxon>
        <taxon>Pseudomonadati</taxon>
        <taxon>Pseudomonadota</taxon>
        <taxon>Alphaproteobacteria</taxon>
        <taxon>Sphingomonadales</taxon>
        <taxon>Sphingomonadaceae</taxon>
        <taxon>Sphingopyxis</taxon>
    </lineage>
</organism>
<dbReference type="PANTHER" id="PTHR34309:SF1">
    <property type="entry name" value="PROTEIN GLCG"/>
    <property type="match status" value="1"/>
</dbReference>
<accession>A0A0N9UTY7</accession>
<dbReference type="Gene3D" id="3.30.450.150">
    <property type="entry name" value="Haem-degrading domain"/>
    <property type="match status" value="1"/>
</dbReference>
<dbReference type="SUPFAM" id="SSF143744">
    <property type="entry name" value="GlcG-like"/>
    <property type="match status" value="1"/>
</dbReference>
<feature type="chain" id="PRO_5006039041" description="Heme-binding protein" evidence="1">
    <location>
        <begin position="21"/>
        <end position="157"/>
    </location>
</feature>
<evidence type="ECO:0008006" key="4">
    <source>
        <dbReference type="Google" id="ProtNLM"/>
    </source>
</evidence>
<keyword evidence="1" id="KW-0732">Signal</keyword>
<dbReference type="Proteomes" id="UP000058074">
    <property type="component" value="Chromosome"/>
</dbReference>
<name>A0A0N9UTY7_SPHMC</name>
<gene>
    <name evidence="2" type="ORF">AN936_03240</name>
</gene>
<evidence type="ECO:0000313" key="3">
    <source>
        <dbReference type="Proteomes" id="UP000058074"/>
    </source>
</evidence>
<dbReference type="PATRIC" id="fig|33050.5.peg.677"/>
<proteinExistence type="predicted"/>
<dbReference type="OrthoDB" id="7597198at2"/>
<dbReference type="RefSeq" id="WP_054586875.1">
    <property type="nucleotide sequence ID" value="NZ_CP012700.1"/>
</dbReference>